<dbReference type="PANTHER" id="PTHR13966">
    <property type="entry name" value="ENDONUCLEASE RELATED"/>
    <property type="match status" value="1"/>
</dbReference>
<evidence type="ECO:0000313" key="6">
    <source>
        <dbReference type="EMBL" id="TWX65532.1"/>
    </source>
</evidence>
<feature type="active site" description="Proton acceptor" evidence="1">
    <location>
        <position position="103"/>
    </location>
</feature>
<evidence type="ECO:0000259" key="4">
    <source>
        <dbReference type="SMART" id="SM00477"/>
    </source>
</evidence>
<dbReference type="Proteomes" id="UP000321822">
    <property type="component" value="Unassembled WGS sequence"/>
</dbReference>
<evidence type="ECO:0000259" key="5">
    <source>
        <dbReference type="SMART" id="SM00892"/>
    </source>
</evidence>
<dbReference type="InterPro" id="IPR044929">
    <property type="entry name" value="DNA/RNA_non-sp_Endonuclease_sf"/>
</dbReference>
<name>A0A5C6QA51_9GAMM</name>
<proteinExistence type="predicted"/>
<dbReference type="InterPro" id="IPR001604">
    <property type="entry name" value="Endo_G_ENPP1-like_dom"/>
</dbReference>
<dbReference type="SUPFAM" id="SSF54060">
    <property type="entry name" value="His-Me finger endonucleases"/>
    <property type="match status" value="1"/>
</dbReference>
<gene>
    <name evidence="6" type="ORF">ESZ36_17145</name>
</gene>
<dbReference type="EMBL" id="VOLT01000010">
    <property type="protein sequence ID" value="TWX65532.1"/>
    <property type="molecule type" value="Genomic_DNA"/>
</dbReference>
<keyword evidence="2" id="KW-0479">Metal-binding</keyword>
<dbReference type="CDD" id="cd00091">
    <property type="entry name" value="NUC"/>
    <property type="match status" value="1"/>
</dbReference>
<accession>A0A5C6QA51</accession>
<keyword evidence="6" id="KW-0378">Hydrolase</keyword>
<feature type="domain" description="DNA/RNA non-specific endonuclease/pyrophosphatase/phosphodiesterase" evidence="5">
    <location>
        <begin position="41"/>
        <end position="232"/>
    </location>
</feature>
<evidence type="ECO:0000256" key="1">
    <source>
        <dbReference type="PIRSR" id="PIRSR640255-1"/>
    </source>
</evidence>
<comment type="caution">
    <text evidence="6">The sequence shown here is derived from an EMBL/GenBank/DDBJ whole genome shotgun (WGS) entry which is preliminary data.</text>
</comment>
<keyword evidence="7" id="KW-1185">Reference proteome</keyword>
<organism evidence="6 7">
    <name type="scientific">Colwellia demingiae</name>
    <dbReference type="NCBI Taxonomy" id="89401"/>
    <lineage>
        <taxon>Bacteria</taxon>
        <taxon>Pseudomonadati</taxon>
        <taxon>Pseudomonadota</taxon>
        <taxon>Gammaproteobacteria</taxon>
        <taxon>Alteromonadales</taxon>
        <taxon>Colwelliaceae</taxon>
        <taxon>Colwellia</taxon>
    </lineage>
</organism>
<dbReference type="OrthoDB" id="9811262at2"/>
<keyword evidence="3" id="KW-0732">Signal</keyword>
<evidence type="ECO:0000313" key="7">
    <source>
        <dbReference type="Proteomes" id="UP000321822"/>
    </source>
</evidence>
<dbReference type="GO" id="GO:0046872">
    <property type="term" value="F:metal ion binding"/>
    <property type="evidence" value="ECO:0007669"/>
    <property type="project" value="UniProtKB-KW"/>
</dbReference>
<evidence type="ECO:0000256" key="3">
    <source>
        <dbReference type="SAM" id="SignalP"/>
    </source>
</evidence>
<dbReference type="Gene3D" id="3.40.570.10">
    <property type="entry name" value="Extracellular Endonuclease, subunit A"/>
    <property type="match status" value="1"/>
</dbReference>
<dbReference type="InterPro" id="IPR040255">
    <property type="entry name" value="Non-specific_endonuclease"/>
</dbReference>
<dbReference type="PANTHER" id="PTHR13966:SF5">
    <property type="entry name" value="ENDONUCLEASE G, MITOCHONDRIAL"/>
    <property type="match status" value="1"/>
</dbReference>
<dbReference type="SMART" id="SM00477">
    <property type="entry name" value="NUC"/>
    <property type="match status" value="1"/>
</dbReference>
<keyword evidence="6" id="KW-0255">Endonuclease</keyword>
<dbReference type="GO" id="GO:0003676">
    <property type="term" value="F:nucleic acid binding"/>
    <property type="evidence" value="ECO:0007669"/>
    <property type="project" value="InterPro"/>
</dbReference>
<sequence length="246" mass="28366">MKYLLLLINLVFSISASALAHIPVCPHLKNGTPKASDVVLCREGYALGYNNKLKSAEWVSYILEKEPGNDVDRQDDFRVDPDIKSEFQTTPDDYDEPIYHQGHLANSESIDQTQSANDETFFMSNMTPQLPTHNTGIWKGLENRERKWANKRGRVIVLAGPVYHNEFSYIGKKVPVPSAYWKVIYDPQKKEAIAYLIPHKKLKTKQLDNYLVSIDHIEEMYELDLLNMLDDKLEDAIEKITQPKQW</sequence>
<dbReference type="AlphaFoldDB" id="A0A5C6QA51"/>
<feature type="signal peptide" evidence="3">
    <location>
        <begin position="1"/>
        <end position="20"/>
    </location>
</feature>
<keyword evidence="6" id="KW-0540">Nuclease</keyword>
<dbReference type="InterPro" id="IPR020821">
    <property type="entry name" value="ENPP1-3/EXOG-like_nuc-like"/>
</dbReference>
<feature type="binding site" evidence="2">
    <location>
        <position position="134"/>
    </location>
    <ligand>
        <name>Mg(2+)</name>
        <dbReference type="ChEBI" id="CHEBI:18420"/>
        <note>catalytic</note>
    </ligand>
</feature>
<dbReference type="GO" id="GO:0004519">
    <property type="term" value="F:endonuclease activity"/>
    <property type="evidence" value="ECO:0007669"/>
    <property type="project" value="UniProtKB-KW"/>
</dbReference>
<dbReference type="InterPro" id="IPR044925">
    <property type="entry name" value="His-Me_finger_sf"/>
</dbReference>
<protein>
    <submittedName>
        <fullName evidence="6">DNA/RNA non-specific endonuclease</fullName>
    </submittedName>
</protein>
<feature type="domain" description="ENPP1-3/EXOG-like endonuclease/phosphodiesterase" evidence="4">
    <location>
        <begin position="42"/>
        <end position="232"/>
    </location>
</feature>
<feature type="chain" id="PRO_5022898711" evidence="3">
    <location>
        <begin position="21"/>
        <end position="246"/>
    </location>
</feature>
<evidence type="ECO:0000256" key="2">
    <source>
        <dbReference type="PIRSR" id="PIRSR640255-2"/>
    </source>
</evidence>
<dbReference type="SMART" id="SM00892">
    <property type="entry name" value="Endonuclease_NS"/>
    <property type="match status" value="1"/>
</dbReference>
<dbReference type="Pfam" id="PF01223">
    <property type="entry name" value="Endonuclease_NS"/>
    <property type="match status" value="1"/>
</dbReference>
<dbReference type="GO" id="GO:0016787">
    <property type="term" value="F:hydrolase activity"/>
    <property type="evidence" value="ECO:0007669"/>
    <property type="project" value="InterPro"/>
</dbReference>
<reference evidence="6 7" key="1">
    <citation type="submission" date="2019-07" db="EMBL/GenBank/DDBJ databases">
        <title>Genomes of sea-ice associated Colwellia species.</title>
        <authorList>
            <person name="Bowman J.P."/>
        </authorList>
    </citation>
    <scope>NUCLEOTIDE SEQUENCE [LARGE SCALE GENOMIC DNA]</scope>
    <source>
        <strain evidence="6 7">ACAM 459</strain>
    </source>
</reference>
<dbReference type="RefSeq" id="WP_146790144.1">
    <property type="nucleotide sequence ID" value="NZ_VOLT01000010.1"/>
</dbReference>